<reference evidence="1" key="1">
    <citation type="submission" date="2018-10" db="EMBL/GenBank/DDBJ databases">
        <title>Hidden diversity of soil giant viruses.</title>
        <authorList>
            <person name="Schulz F."/>
            <person name="Alteio L."/>
            <person name="Goudeau D."/>
            <person name="Ryan E.M."/>
            <person name="Malmstrom R.R."/>
            <person name="Blanchard J."/>
            <person name="Woyke T."/>
        </authorList>
    </citation>
    <scope>NUCLEOTIDE SEQUENCE</scope>
    <source>
        <strain evidence="1">HYV1</strain>
    </source>
</reference>
<dbReference type="EMBL" id="MK072394">
    <property type="protein sequence ID" value="AYV83833.1"/>
    <property type="molecule type" value="Genomic_DNA"/>
</dbReference>
<proteinExistence type="predicted"/>
<protein>
    <submittedName>
        <fullName evidence="1">Uncharacterized protein</fullName>
    </submittedName>
</protein>
<evidence type="ECO:0000313" key="1">
    <source>
        <dbReference type="EMBL" id="AYV83833.1"/>
    </source>
</evidence>
<sequence>MGNLITHEYVHCYNCVSEESKGCLLCRKYGDSKGQLLKKYRFKKIQFFGKDGIAYTFIPPAYVCLQCKDTRKSIYHLWDIVGTDEIPSVILPCHQCCEETHKVEFGKAYFHVSNSLRDSKSA</sequence>
<gene>
    <name evidence="1" type="ORF">Hyperionvirus12_30</name>
</gene>
<accession>A0A3G5AD60</accession>
<organism evidence="1">
    <name type="scientific">Hyperionvirus sp</name>
    <dbReference type="NCBI Taxonomy" id="2487770"/>
    <lineage>
        <taxon>Viruses</taxon>
        <taxon>Varidnaviria</taxon>
        <taxon>Bamfordvirae</taxon>
        <taxon>Nucleocytoviricota</taxon>
        <taxon>Megaviricetes</taxon>
        <taxon>Imitervirales</taxon>
        <taxon>Mimiviridae</taxon>
        <taxon>Klosneuvirinae</taxon>
    </lineage>
</organism>
<name>A0A3G5AD60_9VIRU</name>